<reference evidence="4" key="1">
    <citation type="submission" date="2020-05" db="EMBL/GenBank/DDBJ databases">
        <title>Mycena genomes resolve the evolution of fungal bioluminescence.</title>
        <authorList>
            <person name="Tsai I.J."/>
        </authorList>
    </citation>
    <scope>NUCLEOTIDE SEQUENCE</scope>
    <source>
        <strain evidence="4">CCC161011</strain>
    </source>
</reference>
<dbReference type="EMBL" id="JACAZI010000019">
    <property type="protein sequence ID" value="KAF7339977.1"/>
    <property type="molecule type" value="Genomic_DNA"/>
</dbReference>
<feature type="signal peptide" evidence="3">
    <location>
        <begin position="1"/>
        <end position="20"/>
    </location>
</feature>
<sequence length="503" mass="54531">MPSRRWWGATLLWLCAFAQATDTLGYLEQTFYFNYNVPSQAVPVPVTTQCETIHLTWGRGAGTGYVTCFATRVDLYEATFRPDPVAPYFLQIYTSAFVFPFIVSVGSGLSFDWEVPFNPGTLYQICMFDANGNTGASFRSALSRQFIELYPGGCEAIYTMIANTTTTPSCSLSQLGFPLGPLDVDATTTTGSLSQYGWVDQCTDIQVTPKNGTPPYIFTVAPTLHPPHNETGTDQSPMNWTVNLSWGSPFFISVVDADMNFWAYGPLHSGKGSSVACLSGSKGFESRITSPGTAVASGIGGLLLGLIVGAVGVFALSRYRRRRAKHAPLLNSSGSEGYLDPYLFTHSSTAPAHYKAVPTTHAQDTSSTLSPSPSYMPMQRMQSEGTHYQIEPFAPPGERRHSSYGSELNAESQRGASPTTPVGGNIYVVHHDAGRAPVTVYHQEGTEVVELPPRYLHGTSASDDLAEPRGVSAVPNDSRTTIGTYSVNDIVSPPRRPNRPRKP</sequence>
<feature type="compositionally biased region" description="Polar residues" evidence="1">
    <location>
        <begin position="360"/>
        <end position="373"/>
    </location>
</feature>
<name>A0A8H6XF66_9AGAR</name>
<accession>A0A8H6XF66</accession>
<dbReference type="AlphaFoldDB" id="A0A8H6XF66"/>
<dbReference type="Proteomes" id="UP000620124">
    <property type="component" value="Unassembled WGS sequence"/>
</dbReference>
<comment type="caution">
    <text evidence="4">The sequence shown here is derived from an EMBL/GenBank/DDBJ whole genome shotgun (WGS) entry which is preliminary data.</text>
</comment>
<feature type="transmembrane region" description="Helical" evidence="2">
    <location>
        <begin position="294"/>
        <end position="316"/>
    </location>
</feature>
<feature type="region of interest" description="Disordered" evidence="1">
    <location>
        <begin position="356"/>
        <end position="421"/>
    </location>
</feature>
<keyword evidence="2" id="KW-1133">Transmembrane helix</keyword>
<gene>
    <name evidence="4" type="ORF">MVEN_01915400</name>
</gene>
<evidence type="ECO:0000313" key="4">
    <source>
        <dbReference type="EMBL" id="KAF7339977.1"/>
    </source>
</evidence>
<feature type="compositionally biased region" description="Polar residues" evidence="1">
    <location>
        <begin position="475"/>
        <end position="489"/>
    </location>
</feature>
<keyword evidence="5" id="KW-1185">Reference proteome</keyword>
<evidence type="ECO:0000256" key="1">
    <source>
        <dbReference type="SAM" id="MobiDB-lite"/>
    </source>
</evidence>
<keyword evidence="2" id="KW-0472">Membrane</keyword>
<evidence type="ECO:0000313" key="5">
    <source>
        <dbReference type="Proteomes" id="UP000620124"/>
    </source>
</evidence>
<feature type="region of interest" description="Disordered" evidence="1">
    <location>
        <begin position="459"/>
        <end position="503"/>
    </location>
</feature>
<dbReference type="OrthoDB" id="2563021at2759"/>
<keyword evidence="2" id="KW-0812">Transmembrane</keyword>
<evidence type="ECO:0000256" key="3">
    <source>
        <dbReference type="SAM" id="SignalP"/>
    </source>
</evidence>
<proteinExistence type="predicted"/>
<keyword evidence="3" id="KW-0732">Signal</keyword>
<evidence type="ECO:0000256" key="2">
    <source>
        <dbReference type="SAM" id="Phobius"/>
    </source>
</evidence>
<feature type="compositionally biased region" description="Polar residues" evidence="1">
    <location>
        <begin position="403"/>
        <end position="421"/>
    </location>
</feature>
<organism evidence="4 5">
    <name type="scientific">Mycena venus</name>
    <dbReference type="NCBI Taxonomy" id="2733690"/>
    <lineage>
        <taxon>Eukaryota</taxon>
        <taxon>Fungi</taxon>
        <taxon>Dikarya</taxon>
        <taxon>Basidiomycota</taxon>
        <taxon>Agaricomycotina</taxon>
        <taxon>Agaricomycetes</taxon>
        <taxon>Agaricomycetidae</taxon>
        <taxon>Agaricales</taxon>
        <taxon>Marasmiineae</taxon>
        <taxon>Mycenaceae</taxon>
        <taxon>Mycena</taxon>
    </lineage>
</organism>
<feature type="chain" id="PRO_5034324382" evidence="3">
    <location>
        <begin position="21"/>
        <end position="503"/>
    </location>
</feature>
<protein>
    <submittedName>
        <fullName evidence="4">Uncharacterized protein</fullName>
    </submittedName>
</protein>